<accession>A0A836I6J6</accession>
<evidence type="ECO:0000313" key="2">
    <source>
        <dbReference type="EMBL" id="KAG5497655.1"/>
    </source>
</evidence>
<dbReference type="AlphaFoldDB" id="A0A836I6J6"/>
<dbReference type="KEGG" id="phet:94289994"/>
<keyword evidence="1" id="KW-1133">Transmembrane helix</keyword>
<feature type="transmembrane region" description="Helical" evidence="1">
    <location>
        <begin position="49"/>
        <end position="74"/>
    </location>
</feature>
<sequence length="227" mass="25072">MSSVAPISPSTTVVQHRSADIASLYRRMSNGQLCRIRPKKEPLCGKTCVIALSLVISGVALTALVVVLCCCLAVRRRREKRQKVAQKALEEERVYPGDDKVAMDTSDFTDPVLSRQESKVATDLSPVVKCNYLTGSSDTGASMGRTLISRSPASEDEVVQMSQKSFKPLALQAQRPGLDDTLQEAREQRMRNFVRKTRLGMGNRIRGYDTAICPEVSAYSIEDDLMK</sequence>
<keyword evidence="3" id="KW-1185">Reference proteome</keyword>
<evidence type="ECO:0000313" key="3">
    <source>
        <dbReference type="Proteomes" id="UP000674318"/>
    </source>
</evidence>
<name>A0A836I6J6_9TRYP</name>
<proteinExistence type="predicted"/>
<dbReference type="EMBL" id="JAFJZO010000031">
    <property type="protein sequence ID" value="KAG5497655.1"/>
    <property type="molecule type" value="Genomic_DNA"/>
</dbReference>
<gene>
    <name evidence="2" type="ORF">JKF63_03920</name>
</gene>
<keyword evidence="1" id="KW-0472">Membrane</keyword>
<dbReference type="Proteomes" id="UP000674318">
    <property type="component" value="Unassembled WGS sequence"/>
</dbReference>
<dbReference type="RefSeq" id="XP_067755123.1">
    <property type="nucleotide sequence ID" value="XM_067899917.1"/>
</dbReference>
<reference evidence="2 3" key="1">
    <citation type="submission" date="2021-02" db="EMBL/GenBank/DDBJ databases">
        <title>Porcisia hertigi Genome sequencing and assembly.</title>
        <authorList>
            <person name="Almutairi H."/>
            <person name="Gatherer D."/>
        </authorList>
    </citation>
    <scope>NUCLEOTIDE SEQUENCE [LARGE SCALE GENOMIC DNA]</scope>
    <source>
        <strain evidence="2 3">C119</strain>
    </source>
</reference>
<evidence type="ECO:0000256" key="1">
    <source>
        <dbReference type="SAM" id="Phobius"/>
    </source>
</evidence>
<keyword evidence="1" id="KW-0812">Transmembrane</keyword>
<organism evidence="2 3">
    <name type="scientific">Porcisia hertigi</name>
    <dbReference type="NCBI Taxonomy" id="2761500"/>
    <lineage>
        <taxon>Eukaryota</taxon>
        <taxon>Discoba</taxon>
        <taxon>Euglenozoa</taxon>
        <taxon>Kinetoplastea</taxon>
        <taxon>Metakinetoplastina</taxon>
        <taxon>Trypanosomatida</taxon>
        <taxon>Trypanosomatidae</taxon>
        <taxon>Leishmaniinae</taxon>
        <taxon>Porcisia</taxon>
    </lineage>
</organism>
<protein>
    <submittedName>
        <fullName evidence="2">Uncharacterized protein</fullName>
    </submittedName>
</protein>
<dbReference type="GeneID" id="94289994"/>
<comment type="caution">
    <text evidence="2">The sequence shown here is derived from an EMBL/GenBank/DDBJ whole genome shotgun (WGS) entry which is preliminary data.</text>
</comment>